<feature type="transmembrane region" description="Helical" evidence="1">
    <location>
        <begin position="87"/>
        <end position="109"/>
    </location>
</feature>
<keyword evidence="1" id="KW-0812">Transmembrane</keyword>
<organism evidence="2 3">
    <name type="scientific">Chitinophaga niastensis</name>
    <dbReference type="NCBI Taxonomy" id="536980"/>
    <lineage>
        <taxon>Bacteria</taxon>
        <taxon>Pseudomonadati</taxon>
        <taxon>Bacteroidota</taxon>
        <taxon>Chitinophagia</taxon>
        <taxon>Chitinophagales</taxon>
        <taxon>Chitinophagaceae</taxon>
        <taxon>Chitinophaga</taxon>
    </lineage>
</organism>
<dbReference type="Pfam" id="PF11188">
    <property type="entry name" value="DUF2975"/>
    <property type="match status" value="1"/>
</dbReference>
<feature type="transmembrane region" description="Helical" evidence="1">
    <location>
        <begin position="130"/>
        <end position="146"/>
    </location>
</feature>
<feature type="transmembrane region" description="Helical" evidence="1">
    <location>
        <begin position="166"/>
        <end position="187"/>
    </location>
</feature>
<dbReference type="RefSeq" id="WP_106528336.1">
    <property type="nucleotide sequence ID" value="NZ_PYAW01000002.1"/>
</dbReference>
<feature type="transmembrane region" description="Helical" evidence="1">
    <location>
        <begin position="12"/>
        <end position="36"/>
    </location>
</feature>
<keyword evidence="1" id="KW-0472">Membrane</keyword>
<protein>
    <recommendedName>
        <fullName evidence="4">DUF2975 family protein</fullName>
    </recommendedName>
</protein>
<dbReference type="OrthoDB" id="795121at2"/>
<accession>A0A2P8HP14</accession>
<evidence type="ECO:0000313" key="3">
    <source>
        <dbReference type="Proteomes" id="UP000240971"/>
    </source>
</evidence>
<sequence>MNRLFIKILKFVVNAAWYIFIPLMGIVSVVIAVKIWQMGYLIWDIPVYIKQVNNLPAIQSSGASFQYLGLNNAAAVLKVKVKLTPLLVANVVIFFSASMFLLFGILHQLRKILNSLKANTPFAFENVRRLRLISLFVFMMTVLQFIDSVRNYFLLPPDFPGLADVYRIQIYWGFQPIIISIVVFVLSEIFRQGYHLKTDNESFV</sequence>
<dbReference type="Proteomes" id="UP000240971">
    <property type="component" value="Unassembled WGS sequence"/>
</dbReference>
<evidence type="ECO:0000256" key="1">
    <source>
        <dbReference type="SAM" id="Phobius"/>
    </source>
</evidence>
<evidence type="ECO:0008006" key="4">
    <source>
        <dbReference type="Google" id="ProtNLM"/>
    </source>
</evidence>
<proteinExistence type="predicted"/>
<dbReference type="AlphaFoldDB" id="A0A2P8HP14"/>
<keyword evidence="1" id="KW-1133">Transmembrane helix</keyword>
<gene>
    <name evidence="2" type="ORF">CLV51_102777</name>
</gene>
<keyword evidence="3" id="KW-1185">Reference proteome</keyword>
<reference evidence="2 3" key="1">
    <citation type="submission" date="2018-03" db="EMBL/GenBank/DDBJ databases">
        <title>Genomic Encyclopedia of Archaeal and Bacterial Type Strains, Phase II (KMG-II): from individual species to whole genera.</title>
        <authorList>
            <person name="Goeker M."/>
        </authorList>
    </citation>
    <scope>NUCLEOTIDE SEQUENCE [LARGE SCALE GENOMIC DNA]</scope>
    <source>
        <strain evidence="2 3">DSM 24859</strain>
    </source>
</reference>
<evidence type="ECO:0000313" key="2">
    <source>
        <dbReference type="EMBL" id="PSL47917.1"/>
    </source>
</evidence>
<comment type="caution">
    <text evidence="2">The sequence shown here is derived from an EMBL/GenBank/DDBJ whole genome shotgun (WGS) entry which is preliminary data.</text>
</comment>
<dbReference type="InterPro" id="IPR021354">
    <property type="entry name" value="DUF2975"/>
</dbReference>
<name>A0A2P8HP14_CHINA</name>
<dbReference type="EMBL" id="PYAW01000002">
    <property type="protein sequence ID" value="PSL47917.1"/>
    <property type="molecule type" value="Genomic_DNA"/>
</dbReference>